<dbReference type="PANTHER" id="PTHR21356">
    <property type="entry name" value="ARMADILLO REPEAT CONTAINING 2"/>
    <property type="match status" value="1"/>
</dbReference>
<dbReference type="InterPro" id="IPR000225">
    <property type="entry name" value="Armadillo"/>
</dbReference>
<dbReference type="InterPro" id="IPR038905">
    <property type="entry name" value="ARMC2"/>
</dbReference>
<dbReference type="PANTHER" id="PTHR21356:SF1">
    <property type="entry name" value="ARMADILLO REPEAT-CONTAINING PROTEIN 2"/>
    <property type="match status" value="1"/>
</dbReference>
<evidence type="ECO:0000313" key="3">
    <source>
        <dbReference type="Proteomes" id="UP001212152"/>
    </source>
</evidence>
<dbReference type="Gene3D" id="1.25.10.10">
    <property type="entry name" value="Leucine-rich Repeat Variant"/>
    <property type="match status" value="2"/>
</dbReference>
<dbReference type="InterPro" id="IPR016024">
    <property type="entry name" value="ARM-type_fold"/>
</dbReference>
<dbReference type="AlphaFoldDB" id="A0AAD5TR32"/>
<dbReference type="EMBL" id="JADGJQ010000009">
    <property type="protein sequence ID" value="KAJ3182454.1"/>
    <property type="molecule type" value="Genomic_DNA"/>
</dbReference>
<accession>A0AAD5TR32</accession>
<evidence type="ECO:0000313" key="2">
    <source>
        <dbReference type="EMBL" id="KAJ3182454.1"/>
    </source>
</evidence>
<comment type="caution">
    <text evidence="2">The sequence shown here is derived from an EMBL/GenBank/DDBJ whole genome shotgun (WGS) entry which is preliminary data.</text>
</comment>
<name>A0AAD5TR32_9FUNG</name>
<gene>
    <name evidence="2" type="primary">ARMC2</name>
    <name evidence="2" type="ORF">HDU87_008618</name>
</gene>
<dbReference type="InterPro" id="IPR011989">
    <property type="entry name" value="ARM-like"/>
</dbReference>
<dbReference type="SMART" id="SM00185">
    <property type="entry name" value="ARM"/>
    <property type="match status" value="4"/>
</dbReference>
<protein>
    <submittedName>
        <fullName evidence="2">Armadillo repeat-containing protein 2</fullName>
    </submittedName>
</protein>
<reference evidence="2" key="1">
    <citation type="submission" date="2020-05" db="EMBL/GenBank/DDBJ databases">
        <title>Phylogenomic resolution of chytrid fungi.</title>
        <authorList>
            <person name="Stajich J.E."/>
            <person name="Amses K."/>
            <person name="Simmons R."/>
            <person name="Seto K."/>
            <person name="Myers J."/>
            <person name="Bonds A."/>
            <person name="Quandt C.A."/>
            <person name="Barry K."/>
            <person name="Liu P."/>
            <person name="Grigoriev I."/>
            <person name="Longcore J.E."/>
            <person name="James T.Y."/>
        </authorList>
    </citation>
    <scope>NUCLEOTIDE SEQUENCE</scope>
    <source>
        <strain evidence="2">JEL0379</strain>
    </source>
</reference>
<proteinExistence type="predicted"/>
<dbReference type="SUPFAM" id="SSF48371">
    <property type="entry name" value="ARM repeat"/>
    <property type="match status" value="2"/>
</dbReference>
<feature type="non-terminal residue" evidence="2">
    <location>
        <position position="600"/>
    </location>
</feature>
<dbReference type="GO" id="GO:0044782">
    <property type="term" value="P:cilium organization"/>
    <property type="evidence" value="ECO:0007669"/>
    <property type="project" value="TreeGrafter"/>
</dbReference>
<evidence type="ECO:0000256" key="1">
    <source>
        <dbReference type="SAM" id="MobiDB-lite"/>
    </source>
</evidence>
<keyword evidence="3" id="KW-1185">Reference proteome</keyword>
<feature type="region of interest" description="Disordered" evidence="1">
    <location>
        <begin position="581"/>
        <end position="600"/>
    </location>
</feature>
<organism evidence="2 3">
    <name type="scientific">Geranomyces variabilis</name>
    <dbReference type="NCBI Taxonomy" id="109894"/>
    <lineage>
        <taxon>Eukaryota</taxon>
        <taxon>Fungi</taxon>
        <taxon>Fungi incertae sedis</taxon>
        <taxon>Chytridiomycota</taxon>
        <taxon>Chytridiomycota incertae sedis</taxon>
        <taxon>Chytridiomycetes</taxon>
        <taxon>Spizellomycetales</taxon>
        <taxon>Powellomycetaceae</taxon>
        <taxon>Geranomyces</taxon>
    </lineage>
</organism>
<sequence length="600" mass="65043">MDGAPNADVAIAGCSIVIKLSKSEKVLRHTCKLLFKLSLNEDNDAAFQKYHAFESLVDFVREFGGKSPPCAKQFMVSLCPLLTHAAGTMKNLAHSDGNARAIAGLDASKYLARMIAMVLSIDVRTLADDSFLSAVQLLTQITGALRNLLTTSSATAFFLEPICNGEDSELVVEALMRTLQPKSGLCDSVDVVSNICRTLSKLSLEPRCLPYLGGPANIHSFLEILLKYQAEKSLIVRICFILGNLTTSLSADHVYLRAGMPDLVSLLGVYLSVELGGDSDEEVDQTSDADAVGARDNEEVLIKLIRLLANLAIDPEAGETLVQMVELEELVQLFGASTRVHFISKNYAAKTYLYPLHTANKSIDEHEELVLNIVGAFANFTFYDFERNCLLGLRLEIAKGMIGLLLNPNAETVVEAGRVLANLARHADVRRLIAERRGTEVLTVLLDHLDRNVAFQACGCLMNLLLCGSSGTGSGPPDPHAFIILQNDGMKKLINVMCEACQDEDFELAAIAVKALHNLCSSSYRRMMTPDDVEHLQSLVTEILDSGADCVNASDISDTKLELLEVADSLDTALRRMYKDSGTSRGAGADKAAGSPVEVE</sequence>
<dbReference type="Proteomes" id="UP001212152">
    <property type="component" value="Unassembled WGS sequence"/>
</dbReference>